<feature type="region of interest" description="Disordered" evidence="1">
    <location>
        <begin position="501"/>
        <end position="575"/>
    </location>
</feature>
<feature type="compositionally biased region" description="Polar residues" evidence="1">
    <location>
        <begin position="293"/>
        <end position="318"/>
    </location>
</feature>
<feature type="region of interest" description="Disordered" evidence="1">
    <location>
        <begin position="145"/>
        <end position="344"/>
    </location>
</feature>
<feature type="region of interest" description="Disordered" evidence="1">
    <location>
        <begin position="1"/>
        <end position="132"/>
    </location>
</feature>
<feature type="compositionally biased region" description="Polar residues" evidence="1">
    <location>
        <begin position="97"/>
        <end position="113"/>
    </location>
</feature>
<feature type="compositionally biased region" description="Basic and acidic residues" evidence="1">
    <location>
        <begin position="217"/>
        <end position="226"/>
    </location>
</feature>
<feature type="compositionally biased region" description="Polar residues" evidence="1">
    <location>
        <begin position="554"/>
        <end position="565"/>
    </location>
</feature>
<dbReference type="GeneID" id="28735418"/>
<feature type="compositionally biased region" description="Polar residues" evidence="1">
    <location>
        <begin position="379"/>
        <end position="407"/>
    </location>
</feature>
<reference evidence="2 3" key="1">
    <citation type="submission" date="2015-06" db="EMBL/GenBank/DDBJ databases">
        <title>Draft genome of the ant-associated black yeast Phialophora attae CBS 131958.</title>
        <authorList>
            <person name="Moreno L.F."/>
            <person name="Stielow B.J."/>
            <person name="de Hoog S."/>
            <person name="Vicente V.A."/>
            <person name="Weiss V.A."/>
            <person name="de Vries M."/>
            <person name="Cruz L.M."/>
            <person name="Souza E.M."/>
        </authorList>
    </citation>
    <scope>NUCLEOTIDE SEQUENCE [LARGE SCALE GENOMIC DNA]</scope>
    <source>
        <strain evidence="2 3">CBS 131958</strain>
    </source>
</reference>
<dbReference type="STRING" id="1664694.A0A0N1HAH9"/>
<accession>A0A0N1HAH9</accession>
<organism evidence="2 3">
    <name type="scientific">Cyphellophora attinorum</name>
    <dbReference type="NCBI Taxonomy" id="1664694"/>
    <lineage>
        <taxon>Eukaryota</taxon>
        <taxon>Fungi</taxon>
        <taxon>Dikarya</taxon>
        <taxon>Ascomycota</taxon>
        <taxon>Pezizomycotina</taxon>
        <taxon>Eurotiomycetes</taxon>
        <taxon>Chaetothyriomycetidae</taxon>
        <taxon>Chaetothyriales</taxon>
        <taxon>Cyphellophoraceae</taxon>
        <taxon>Cyphellophora</taxon>
    </lineage>
</organism>
<evidence type="ECO:0000256" key="1">
    <source>
        <dbReference type="SAM" id="MobiDB-lite"/>
    </source>
</evidence>
<protein>
    <submittedName>
        <fullName evidence="2">Uncharacterized protein</fullName>
    </submittedName>
</protein>
<keyword evidence="3" id="KW-1185">Reference proteome</keyword>
<comment type="caution">
    <text evidence="2">The sequence shown here is derived from an EMBL/GenBank/DDBJ whole genome shotgun (WGS) entry which is preliminary data.</text>
</comment>
<dbReference type="EMBL" id="LFJN01000014">
    <property type="protein sequence ID" value="KPI39662.1"/>
    <property type="molecule type" value="Genomic_DNA"/>
</dbReference>
<evidence type="ECO:0000313" key="2">
    <source>
        <dbReference type="EMBL" id="KPI39662.1"/>
    </source>
</evidence>
<dbReference type="RefSeq" id="XP_017999625.1">
    <property type="nucleotide sequence ID" value="XM_018143538.1"/>
</dbReference>
<feature type="compositionally biased region" description="Polar residues" evidence="1">
    <location>
        <begin position="502"/>
        <end position="515"/>
    </location>
</feature>
<feature type="compositionally biased region" description="Polar residues" evidence="1">
    <location>
        <begin position="326"/>
        <end position="337"/>
    </location>
</feature>
<dbReference type="OrthoDB" id="2555519at2759"/>
<dbReference type="AlphaFoldDB" id="A0A0N1HAH9"/>
<feature type="compositionally biased region" description="Polar residues" evidence="1">
    <location>
        <begin position="145"/>
        <end position="171"/>
    </location>
</feature>
<proteinExistence type="predicted"/>
<feature type="compositionally biased region" description="Basic and acidic residues" evidence="1">
    <location>
        <begin position="57"/>
        <end position="73"/>
    </location>
</feature>
<sequence>MPHTTTRVQTRMPPDKQNAKPFTPSLSSNFRGTKSPLTPRLAGTGPGSGQSTPASGPRREAFVRSRSPGKEEQQQPQQPNLGGNITPRSAARKSRFGTESPSTTPTANRTNVASPPVHSPGGQNGLGISGAHVRGATSLNEVVASNVSPSPLYTATRRVSNTQSTVTTQDPEASKFFHASDARPTQAQPQPKPDQGRFFYVGGTSSISSPKADPPAGDDKFFHASDARSQSQPKPTRPELHTRSTAGSAASLRSIQATTTPRNNVRSTSPGKTVQSRPRSWGKDAAPRPLSGIMSTATASTPNRRGSVGSNLSASKDVQTAHKKTMSATSVTSTPTRKMSGPRPLLIPTLEQRLGEALSNSTASTISLPIPTASPETLSARSLSLGSQISDRSLSNARPSAVQQSPEVGTVPSVPSSPRKRVSLSHSVETSALPPNSPPLPATVKPADPAVQARRERKVLDLEISNSSLLAINKTLERELRKQNGELRRFRRLSRSGRLSVAPNNARNVSNSTLGTLPELQDEVEDDSEDEDEHSDSDASSSGDNDDLDSLRSNHSTGDLSSPTIETTKRARQRRRDEKRLLLDLHKHQQALLASQKLSQSIRRCLLSTEELIRDGEKALEYKPDLLIGGRVLSHDGALLRPGTADSAGEDTGTATPAMVAEEGAKGLLSPGVEIGDWLAGGMWVSQGAGKVETMVDDG</sequence>
<name>A0A0N1HAH9_9EURO</name>
<dbReference type="VEuPathDB" id="FungiDB:AB675_3485"/>
<feature type="compositionally biased region" description="Polar residues" evidence="1">
    <location>
        <begin position="24"/>
        <end position="36"/>
    </location>
</feature>
<feature type="compositionally biased region" description="Basic and acidic residues" evidence="1">
    <location>
        <begin position="172"/>
        <end position="181"/>
    </location>
</feature>
<feature type="region of interest" description="Disordered" evidence="1">
    <location>
        <begin position="379"/>
        <end position="452"/>
    </location>
</feature>
<feature type="compositionally biased region" description="Acidic residues" evidence="1">
    <location>
        <begin position="520"/>
        <end position="535"/>
    </location>
</feature>
<feature type="compositionally biased region" description="Polar residues" evidence="1">
    <location>
        <begin position="243"/>
        <end position="278"/>
    </location>
</feature>
<gene>
    <name evidence="2" type="ORF">AB675_3485</name>
</gene>
<evidence type="ECO:0000313" key="3">
    <source>
        <dbReference type="Proteomes" id="UP000038010"/>
    </source>
</evidence>
<dbReference type="Proteomes" id="UP000038010">
    <property type="component" value="Unassembled WGS sequence"/>
</dbReference>
<dbReference type="PANTHER" id="PTHR38701">
    <property type="entry name" value="CHROMOSOME 8, WHOLE GENOME SHOTGUN SEQUENCE"/>
    <property type="match status" value="1"/>
</dbReference>
<dbReference type="PANTHER" id="PTHR38701:SF1">
    <property type="entry name" value="UP-REGULATED DURING SEPTATION PROTEIN 1 DOMAIN-CONTAINING PROTEIN"/>
    <property type="match status" value="1"/>
</dbReference>